<name>I2H6Q3_HENB6</name>
<organism evidence="5 6">
    <name type="scientific">Henningerozyma blattae (strain ATCC 34711 / CBS 6284 / DSM 70876 / NBRC 10599 / NRRL Y-10934 / UCD 77-7)</name>
    <name type="common">Yeast</name>
    <name type="synonym">Tetrapisispora blattae</name>
    <dbReference type="NCBI Taxonomy" id="1071380"/>
    <lineage>
        <taxon>Eukaryota</taxon>
        <taxon>Fungi</taxon>
        <taxon>Dikarya</taxon>
        <taxon>Ascomycota</taxon>
        <taxon>Saccharomycotina</taxon>
        <taxon>Saccharomycetes</taxon>
        <taxon>Saccharomycetales</taxon>
        <taxon>Saccharomycetaceae</taxon>
        <taxon>Henningerozyma</taxon>
    </lineage>
</organism>
<dbReference type="AlphaFoldDB" id="I2H6Q3"/>
<keyword evidence="3" id="KW-0812">Transmembrane</keyword>
<dbReference type="PROSITE" id="PS00463">
    <property type="entry name" value="ZN2_CY6_FUNGAL_1"/>
    <property type="match status" value="1"/>
</dbReference>
<keyword evidence="1" id="KW-0539">Nucleus</keyword>
<feature type="region of interest" description="Disordered" evidence="2">
    <location>
        <begin position="83"/>
        <end position="111"/>
    </location>
</feature>
<evidence type="ECO:0000259" key="4">
    <source>
        <dbReference type="PROSITE" id="PS50048"/>
    </source>
</evidence>
<dbReference type="EMBL" id="HE806322">
    <property type="protein sequence ID" value="CCH62055.1"/>
    <property type="molecule type" value="Genomic_DNA"/>
</dbReference>
<proteinExistence type="predicted"/>
<evidence type="ECO:0000313" key="5">
    <source>
        <dbReference type="EMBL" id="CCH62055.1"/>
    </source>
</evidence>
<dbReference type="PANTHER" id="PTHR37534">
    <property type="entry name" value="TRANSCRIPTIONAL ACTIVATOR PROTEIN UGA3"/>
    <property type="match status" value="1"/>
</dbReference>
<dbReference type="GO" id="GO:0005634">
    <property type="term" value="C:nucleus"/>
    <property type="evidence" value="ECO:0007669"/>
    <property type="project" value="TreeGrafter"/>
</dbReference>
<dbReference type="PANTHER" id="PTHR37534:SF49">
    <property type="entry name" value="LYSINE BIOSYNTHESIS REGULATORY PROTEIN LYS14"/>
    <property type="match status" value="1"/>
</dbReference>
<dbReference type="InParanoid" id="I2H6Q3"/>
<dbReference type="RefSeq" id="XP_004181574.1">
    <property type="nucleotide sequence ID" value="XM_004181526.1"/>
</dbReference>
<dbReference type="Pfam" id="PF00172">
    <property type="entry name" value="Zn_clus"/>
    <property type="match status" value="1"/>
</dbReference>
<evidence type="ECO:0000256" key="3">
    <source>
        <dbReference type="SAM" id="Phobius"/>
    </source>
</evidence>
<keyword evidence="6" id="KW-1185">Reference proteome</keyword>
<dbReference type="InterPro" id="IPR036864">
    <property type="entry name" value="Zn2-C6_fun-type_DNA-bd_sf"/>
</dbReference>
<dbReference type="SMART" id="SM00066">
    <property type="entry name" value="GAL4"/>
    <property type="match status" value="1"/>
</dbReference>
<evidence type="ECO:0000313" key="6">
    <source>
        <dbReference type="Proteomes" id="UP000002866"/>
    </source>
</evidence>
<dbReference type="GO" id="GO:0000981">
    <property type="term" value="F:DNA-binding transcription factor activity, RNA polymerase II-specific"/>
    <property type="evidence" value="ECO:0007669"/>
    <property type="project" value="InterPro"/>
</dbReference>
<gene>
    <name evidence="5" type="primary">TBLA0G01090</name>
    <name evidence="5" type="ORF">TBLA_0G01090</name>
</gene>
<feature type="transmembrane region" description="Helical" evidence="3">
    <location>
        <begin position="532"/>
        <end position="553"/>
    </location>
</feature>
<accession>I2H6Q3</accession>
<dbReference type="GO" id="GO:0045944">
    <property type="term" value="P:positive regulation of transcription by RNA polymerase II"/>
    <property type="evidence" value="ECO:0007669"/>
    <property type="project" value="TreeGrafter"/>
</dbReference>
<dbReference type="GO" id="GO:0008270">
    <property type="term" value="F:zinc ion binding"/>
    <property type="evidence" value="ECO:0007669"/>
    <property type="project" value="InterPro"/>
</dbReference>
<evidence type="ECO:0000256" key="2">
    <source>
        <dbReference type="SAM" id="MobiDB-lite"/>
    </source>
</evidence>
<feature type="transmembrane region" description="Helical" evidence="3">
    <location>
        <begin position="747"/>
        <end position="766"/>
    </location>
</feature>
<dbReference type="OrthoDB" id="3546279at2759"/>
<protein>
    <recommendedName>
        <fullName evidence="4">Zn(2)-C6 fungal-type domain-containing protein</fullName>
    </recommendedName>
</protein>
<dbReference type="KEGG" id="tbl:TBLA_0G01090"/>
<dbReference type="HOGENOM" id="CLU_011912_0_0_1"/>
<keyword evidence="3" id="KW-1133">Transmembrane helix</keyword>
<sequence>MNKNNRSKKYLTNLPKNRAVYSRHGCFRCKKMHLKCDEAKPVCSRCKNTQNLCQYQSEFIISTVNSTKSSNLIPPMTINSSKNSISVRPANGYNRRKTNKSVSSSCTEKNRSIESNAQYSNSSLPIQNLTTRSDIHKSFNEKREPELLNTNQNSFPIQKSIENTCHNTLVTMCSKDSTHVQTSEVKNNNTLNNSPKNSKVSSYFQYVANETLVNTNTSTNKNSKNFLQVKNRLPVLKLRSKTKKTKKSIKVKTLKALKINITSLLPNQILFSNKINFRSNDIPPFILEVPKNFPTINEIVNSLIYYKNLCMNTNQFNLNFILKKDPFLLTPNHAYESLSTFNESILNFSTYLFFNRIYSNFLIFFPQKNLLKFIELSHNLIKKFPTILLIFKLKSSNFLIKNNSFTSNYWFNLIKEYTIKYFIKILIYLNKNKEVNFNLIHLIFLSSGLVNTSSNSISTFSNFADQSNDLNIIQAHGISIAQISNSNSNRELILELLKMMRHVESSLSISTRDDMFGQDTWKFNSKIISNDLLFGFVYLKFYIYYFIIGDFFISTNKASSVDSTVDIDYLKQPLKCLQLGNNRAGSNLSLKENSSRQYANQLDDTIFINNRLNLLTGYIIDLDVLFCELLEADFQWRANEGFSIMGINILKLKLQENNEQIKSGLYNLGLKLNNELIGIVNSVPINKVLLGIEDTILRQALTLNHSIITTSFSIYIRYFYLNEDSSSIHHSLNDLLFNLYQILNLKYFSVYSFWTVFIATAITLIIKKPELYNKCIHIIGRIEVLKNLDLSDIIKFFCKLKNSIEKNDYSDLNNISINVSLI</sequence>
<dbReference type="eggNOG" id="ENOG502SVCF">
    <property type="taxonomic scope" value="Eukaryota"/>
</dbReference>
<dbReference type="GeneID" id="14497187"/>
<dbReference type="PROSITE" id="PS50048">
    <property type="entry name" value="ZN2_CY6_FUNGAL_2"/>
    <property type="match status" value="1"/>
</dbReference>
<feature type="domain" description="Zn(2)-C6 fungal-type" evidence="4">
    <location>
        <begin position="25"/>
        <end position="55"/>
    </location>
</feature>
<dbReference type="Gene3D" id="4.10.240.10">
    <property type="entry name" value="Zn(2)-C6 fungal-type DNA-binding domain"/>
    <property type="match status" value="1"/>
</dbReference>
<dbReference type="CDD" id="cd00067">
    <property type="entry name" value="GAL4"/>
    <property type="match status" value="1"/>
</dbReference>
<dbReference type="GO" id="GO:0000976">
    <property type="term" value="F:transcription cis-regulatory region binding"/>
    <property type="evidence" value="ECO:0007669"/>
    <property type="project" value="TreeGrafter"/>
</dbReference>
<reference evidence="5 6" key="1">
    <citation type="journal article" date="2011" name="Proc. Natl. Acad. Sci. U.S.A.">
        <title>Evolutionary erosion of yeast sex chromosomes by mating-type switching accidents.</title>
        <authorList>
            <person name="Gordon J.L."/>
            <person name="Armisen D."/>
            <person name="Proux-Wera E."/>
            <person name="Oheigeartaigh S.S."/>
            <person name="Byrne K.P."/>
            <person name="Wolfe K.H."/>
        </authorList>
    </citation>
    <scope>NUCLEOTIDE SEQUENCE [LARGE SCALE GENOMIC DNA]</scope>
    <source>
        <strain evidence="6">ATCC 34711 / CBS 6284 / DSM 70876 / NBRC 10599 / NRRL Y-10934 / UCD 77-7</strain>
    </source>
</reference>
<dbReference type="Proteomes" id="UP000002866">
    <property type="component" value="Chromosome 7"/>
</dbReference>
<evidence type="ECO:0000256" key="1">
    <source>
        <dbReference type="ARBA" id="ARBA00023242"/>
    </source>
</evidence>
<dbReference type="InterPro" id="IPR001138">
    <property type="entry name" value="Zn2Cys6_DnaBD"/>
</dbReference>
<feature type="compositionally biased region" description="Polar residues" evidence="2">
    <location>
        <begin position="100"/>
        <end position="111"/>
    </location>
</feature>
<dbReference type="SUPFAM" id="SSF57701">
    <property type="entry name" value="Zn2/Cys6 DNA-binding domain"/>
    <property type="match status" value="1"/>
</dbReference>
<keyword evidence="3" id="KW-0472">Membrane</keyword>